<comment type="cofactor">
    <cofactor evidence="1">
        <name>a divalent metal cation</name>
        <dbReference type="ChEBI" id="CHEBI:60240"/>
    </cofactor>
</comment>
<dbReference type="InterPro" id="IPR027806">
    <property type="entry name" value="HARBI1_dom"/>
</dbReference>
<sequence length="391" mass="44976">MAESDNNIASFISLALQDLINEDIDDEMVSRKRSRKRATNTTFLAATLIGTQAILVGEKKSRVRGYVEEVVPAYTDEDFRRIFRMNRTTFSFLLEHLETLPELQPLGHGRRDPISIQKQLLITLWYVGGTDPQRKIADRFGVSESTAVVCRDKIISALIGMRQNIIRWPNAQELQTEEQLFQRRNGFPGIVGAIDGTHIQIKAPRDHPQSYVNRKHYHSLQLQCVCRHNMLFSHVFTGYPGSVHDSRVLQLSDLWESCPDKCGRNYHILGDGGYPLRKWLLTPYRDNGHLTPEQKKYNTYHSSNRVVIERAFALLKGRFRRLHYLDTASISTAVNIIVACCVLHNFCILEYDVLEENIEQDLESDVENANVHYDQNRDGIDKRNVIARNLL</sequence>
<reference evidence="9" key="2">
    <citation type="submission" date="2020-11" db="EMBL/GenBank/DDBJ databases">
        <authorList>
            <person name="McCartney M.A."/>
            <person name="Auch B."/>
            <person name="Kono T."/>
            <person name="Mallez S."/>
            <person name="Becker A."/>
            <person name="Gohl D.M."/>
            <person name="Silverstein K.A.T."/>
            <person name="Koren S."/>
            <person name="Bechman K.B."/>
            <person name="Herman A."/>
            <person name="Abrahante J.E."/>
            <person name="Garbe J."/>
        </authorList>
    </citation>
    <scope>NUCLEOTIDE SEQUENCE</scope>
    <source>
        <strain evidence="9">Duluth1</strain>
        <tissue evidence="9">Whole animal</tissue>
    </source>
</reference>
<reference evidence="9" key="1">
    <citation type="journal article" date="2019" name="bioRxiv">
        <title>The Genome of the Zebra Mussel, Dreissena polymorpha: A Resource for Invasive Species Research.</title>
        <authorList>
            <person name="McCartney M.A."/>
            <person name="Auch B."/>
            <person name="Kono T."/>
            <person name="Mallez S."/>
            <person name="Zhang Y."/>
            <person name="Obille A."/>
            <person name="Becker A."/>
            <person name="Abrahante J.E."/>
            <person name="Garbe J."/>
            <person name="Badalamenti J.P."/>
            <person name="Herman A."/>
            <person name="Mangelson H."/>
            <person name="Liachko I."/>
            <person name="Sullivan S."/>
            <person name="Sone E.D."/>
            <person name="Koren S."/>
            <person name="Silverstein K.A.T."/>
            <person name="Beckman K.B."/>
            <person name="Gohl D.M."/>
        </authorList>
    </citation>
    <scope>NUCLEOTIDE SEQUENCE</scope>
    <source>
        <strain evidence="9">Duluth1</strain>
        <tissue evidence="9">Whole animal</tissue>
    </source>
</reference>
<keyword evidence="6" id="KW-0378">Hydrolase</keyword>
<proteinExistence type="inferred from homology"/>
<accession>A0A9D4MIL4</accession>
<dbReference type="GO" id="GO:0004518">
    <property type="term" value="F:nuclease activity"/>
    <property type="evidence" value="ECO:0007669"/>
    <property type="project" value="UniProtKB-KW"/>
</dbReference>
<dbReference type="PANTHER" id="PTHR22930:SF85">
    <property type="entry name" value="GH03217P-RELATED"/>
    <property type="match status" value="1"/>
</dbReference>
<evidence type="ECO:0000313" key="9">
    <source>
        <dbReference type="EMBL" id="KAH3876769.1"/>
    </source>
</evidence>
<comment type="caution">
    <text evidence="9">The sequence shown here is derived from an EMBL/GenBank/DDBJ whole genome shotgun (WGS) entry which is preliminary data.</text>
</comment>
<dbReference type="EMBL" id="JAIWYP010000001">
    <property type="protein sequence ID" value="KAH3876769.1"/>
    <property type="molecule type" value="Genomic_DNA"/>
</dbReference>
<organism evidence="9 10">
    <name type="scientific">Dreissena polymorpha</name>
    <name type="common">Zebra mussel</name>
    <name type="synonym">Mytilus polymorpha</name>
    <dbReference type="NCBI Taxonomy" id="45954"/>
    <lineage>
        <taxon>Eukaryota</taxon>
        <taxon>Metazoa</taxon>
        <taxon>Spiralia</taxon>
        <taxon>Lophotrochozoa</taxon>
        <taxon>Mollusca</taxon>
        <taxon>Bivalvia</taxon>
        <taxon>Autobranchia</taxon>
        <taxon>Heteroconchia</taxon>
        <taxon>Euheterodonta</taxon>
        <taxon>Imparidentia</taxon>
        <taxon>Neoheterodontei</taxon>
        <taxon>Myida</taxon>
        <taxon>Dreissenoidea</taxon>
        <taxon>Dreissenidae</taxon>
        <taxon>Dreissena</taxon>
    </lineage>
</organism>
<feature type="domain" description="DDE Tnp4" evidence="8">
    <location>
        <begin position="194"/>
        <end position="345"/>
    </location>
</feature>
<evidence type="ECO:0000256" key="7">
    <source>
        <dbReference type="ARBA" id="ARBA00023242"/>
    </source>
</evidence>
<evidence type="ECO:0000313" key="10">
    <source>
        <dbReference type="Proteomes" id="UP000828390"/>
    </source>
</evidence>
<evidence type="ECO:0000256" key="3">
    <source>
        <dbReference type="ARBA" id="ARBA00006958"/>
    </source>
</evidence>
<evidence type="ECO:0000256" key="5">
    <source>
        <dbReference type="ARBA" id="ARBA00022723"/>
    </source>
</evidence>
<dbReference type="Pfam" id="PF13359">
    <property type="entry name" value="DDE_Tnp_4"/>
    <property type="match status" value="1"/>
</dbReference>
<protein>
    <recommendedName>
        <fullName evidence="8">DDE Tnp4 domain-containing protein</fullName>
    </recommendedName>
</protein>
<dbReference type="Proteomes" id="UP000828390">
    <property type="component" value="Unassembled WGS sequence"/>
</dbReference>
<dbReference type="InterPro" id="IPR045249">
    <property type="entry name" value="HARBI1-like"/>
</dbReference>
<evidence type="ECO:0000256" key="2">
    <source>
        <dbReference type="ARBA" id="ARBA00004123"/>
    </source>
</evidence>
<comment type="similarity">
    <text evidence="3">Belongs to the HARBI1 family.</text>
</comment>
<keyword evidence="4" id="KW-0540">Nuclease</keyword>
<comment type="subcellular location">
    <subcellularLocation>
        <location evidence="2">Nucleus</location>
    </subcellularLocation>
</comment>
<gene>
    <name evidence="9" type="ORF">DPMN_000619</name>
</gene>
<dbReference type="GO" id="GO:0005634">
    <property type="term" value="C:nucleus"/>
    <property type="evidence" value="ECO:0007669"/>
    <property type="project" value="UniProtKB-SubCell"/>
</dbReference>
<name>A0A9D4MIL4_DREPO</name>
<dbReference type="GO" id="GO:0046872">
    <property type="term" value="F:metal ion binding"/>
    <property type="evidence" value="ECO:0007669"/>
    <property type="project" value="UniProtKB-KW"/>
</dbReference>
<keyword evidence="10" id="KW-1185">Reference proteome</keyword>
<dbReference type="AlphaFoldDB" id="A0A9D4MIL4"/>
<dbReference type="PANTHER" id="PTHR22930">
    <property type="match status" value="1"/>
</dbReference>
<evidence type="ECO:0000256" key="6">
    <source>
        <dbReference type="ARBA" id="ARBA00022801"/>
    </source>
</evidence>
<dbReference type="GO" id="GO:0016787">
    <property type="term" value="F:hydrolase activity"/>
    <property type="evidence" value="ECO:0007669"/>
    <property type="project" value="UniProtKB-KW"/>
</dbReference>
<keyword evidence="7" id="KW-0539">Nucleus</keyword>
<evidence type="ECO:0000256" key="1">
    <source>
        <dbReference type="ARBA" id="ARBA00001968"/>
    </source>
</evidence>
<evidence type="ECO:0000256" key="4">
    <source>
        <dbReference type="ARBA" id="ARBA00022722"/>
    </source>
</evidence>
<evidence type="ECO:0000259" key="8">
    <source>
        <dbReference type="Pfam" id="PF13359"/>
    </source>
</evidence>
<keyword evidence="5" id="KW-0479">Metal-binding</keyword>